<dbReference type="AlphaFoldDB" id="A0A377G9F8"/>
<evidence type="ECO:0000313" key="3">
    <source>
        <dbReference type="Proteomes" id="UP000254554"/>
    </source>
</evidence>
<proteinExistence type="predicted"/>
<gene>
    <name evidence="2" type="ORF">NCTC11370_01504</name>
</gene>
<dbReference type="GO" id="GO:0000150">
    <property type="term" value="F:DNA strand exchange activity"/>
    <property type="evidence" value="ECO:0007669"/>
    <property type="project" value="InterPro"/>
</dbReference>
<dbReference type="EMBL" id="UGGT01000001">
    <property type="protein sequence ID" value="STO21437.1"/>
    <property type="molecule type" value="Genomic_DNA"/>
</dbReference>
<dbReference type="RefSeq" id="WP_010653713.1">
    <property type="nucleotide sequence ID" value="NZ_JAPHOO010000001.1"/>
</dbReference>
<dbReference type="GeneID" id="93291925"/>
<sequence length="55" mass="6292">MAIFAEFEREILRERVKAGIAHARSNGKLYSRPATAKNIKMRLLNCLESNSIRNC</sequence>
<dbReference type="PROSITE" id="PS51736">
    <property type="entry name" value="RECOMBINASES_3"/>
    <property type="match status" value="1"/>
</dbReference>
<dbReference type="Proteomes" id="UP000254554">
    <property type="component" value="Unassembled WGS sequence"/>
</dbReference>
<organism evidence="2 3">
    <name type="scientific">Fluoribacter dumoffii</name>
    <dbReference type="NCBI Taxonomy" id="463"/>
    <lineage>
        <taxon>Bacteria</taxon>
        <taxon>Pseudomonadati</taxon>
        <taxon>Pseudomonadota</taxon>
        <taxon>Gammaproteobacteria</taxon>
        <taxon>Legionellales</taxon>
        <taxon>Legionellaceae</taxon>
        <taxon>Fluoribacter</taxon>
    </lineage>
</organism>
<evidence type="ECO:0000259" key="1">
    <source>
        <dbReference type="PROSITE" id="PS51736"/>
    </source>
</evidence>
<feature type="domain" description="Resolvase/invertase-type recombinase catalytic" evidence="1">
    <location>
        <begin position="1"/>
        <end position="27"/>
    </location>
</feature>
<evidence type="ECO:0000313" key="2">
    <source>
        <dbReference type="EMBL" id="STO21437.1"/>
    </source>
</evidence>
<dbReference type="Pfam" id="PF00239">
    <property type="entry name" value="Resolvase"/>
    <property type="match status" value="1"/>
</dbReference>
<accession>A0A377G9F8</accession>
<keyword evidence="3" id="KW-1185">Reference proteome</keyword>
<reference evidence="2 3" key="1">
    <citation type="submission" date="2018-06" db="EMBL/GenBank/DDBJ databases">
        <authorList>
            <consortium name="Pathogen Informatics"/>
            <person name="Doyle S."/>
        </authorList>
    </citation>
    <scope>NUCLEOTIDE SEQUENCE [LARGE SCALE GENOMIC DNA]</scope>
    <source>
        <strain evidence="2 3">NCTC11370</strain>
    </source>
</reference>
<dbReference type="SUPFAM" id="SSF53041">
    <property type="entry name" value="Resolvase-like"/>
    <property type="match status" value="1"/>
</dbReference>
<dbReference type="GO" id="GO:0003677">
    <property type="term" value="F:DNA binding"/>
    <property type="evidence" value="ECO:0007669"/>
    <property type="project" value="InterPro"/>
</dbReference>
<dbReference type="OrthoDB" id="9797501at2"/>
<dbReference type="InterPro" id="IPR006119">
    <property type="entry name" value="Resolv_N"/>
</dbReference>
<dbReference type="InterPro" id="IPR036162">
    <property type="entry name" value="Resolvase-like_N_sf"/>
</dbReference>
<protein>
    <recommendedName>
        <fullName evidence="1">Resolvase/invertase-type recombinase catalytic domain-containing protein</fullName>
    </recommendedName>
</protein>
<name>A0A377G9F8_9GAMM</name>